<protein>
    <submittedName>
        <fullName evidence="1">Uncharacterized protein</fullName>
    </submittedName>
</protein>
<organism evidence="1 2">
    <name type="scientific">Saitozyma podzolica</name>
    <dbReference type="NCBI Taxonomy" id="1890683"/>
    <lineage>
        <taxon>Eukaryota</taxon>
        <taxon>Fungi</taxon>
        <taxon>Dikarya</taxon>
        <taxon>Basidiomycota</taxon>
        <taxon>Agaricomycotina</taxon>
        <taxon>Tremellomycetes</taxon>
        <taxon>Tremellales</taxon>
        <taxon>Trimorphomycetaceae</taxon>
        <taxon>Saitozyma</taxon>
    </lineage>
</organism>
<keyword evidence="2" id="KW-1185">Reference proteome</keyword>
<reference evidence="1 2" key="1">
    <citation type="submission" date="2018-11" db="EMBL/GenBank/DDBJ databases">
        <title>Genome sequence of Saitozyma podzolica DSM 27192.</title>
        <authorList>
            <person name="Aliyu H."/>
            <person name="Gorte O."/>
            <person name="Ochsenreither K."/>
        </authorList>
    </citation>
    <scope>NUCLEOTIDE SEQUENCE [LARGE SCALE GENOMIC DNA]</scope>
    <source>
        <strain evidence="1 2">DSM 27192</strain>
    </source>
</reference>
<gene>
    <name evidence="1" type="ORF">EHS25_004140</name>
</gene>
<comment type="caution">
    <text evidence="1">The sequence shown here is derived from an EMBL/GenBank/DDBJ whole genome shotgun (WGS) entry which is preliminary data.</text>
</comment>
<evidence type="ECO:0000313" key="2">
    <source>
        <dbReference type="Proteomes" id="UP000279259"/>
    </source>
</evidence>
<accession>A0A427YTC9</accession>
<sequence>MRGQVIDLTVDTDNHPVELHRAPMKADSNDGSAISSLAEASMTWAGGALDDMPRASTGTTSNVLRLEPASSNYTIAIGWGPRLPAREVSSANLYARITEQGFDHLEEDSHLQPRRRGEEPLFLSVGDMDEAMVGDRTTDRTRLENEDLEMEVQCLGTSHEVEIVELDETGTPLREVSDTPEETCRHCGHALDMGPAERNGRGRGSGSTTLSLRVRANLLALLLGRQSLFNRLQSTQRGINSWADIAEMVGARREDFDRVRHAASWMQTSLPGMMARGSF</sequence>
<name>A0A427YTC9_9TREE</name>
<proteinExistence type="predicted"/>
<dbReference type="Proteomes" id="UP000279259">
    <property type="component" value="Unassembled WGS sequence"/>
</dbReference>
<dbReference type="OrthoDB" id="2565228at2759"/>
<dbReference type="AlphaFoldDB" id="A0A427YTC9"/>
<evidence type="ECO:0000313" key="1">
    <source>
        <dbReference type="EMBL" id="RSH94337.1"/>
    </source>
</evidence>
<dbReference type="EMBL" id="RSCD01000002">
    <property type="protein sequence ID" value="RSH94337.1"/>
    <property type="molecule type" value="Genomic_DNA"/>
</dbReference>